<gene>
    <name evidence="5" type="ORF">MNBD_DELTA02-162</name>
</gene>
<evidence type="ECO:0000256" key="2">
    <source>
        <dbReference type="ARBA" id="ARBA00022741"/>
    </source>
</evidence>
<dbReference type="InterPro" id="IPR003439">
    <property type="entry name" value="ABC_transporter-like_ATP-bd"/>
</dbReference>
<dbReference type="Gene3D" id="3.40.50.300">
    <property type="entry name" value="P-loop containing nucleotide triphosphate hydrolases"/>
    <property type="match status" value="1"/>
</dbReference>
<sequence length="240" mass="26019">MRSFNVNGLVKAYKGRTVVNGVSLSVNSGEVVGLLGANGAGKTTTFYMIVGLVVPDEGSVLLDGDDLTGVPMYERARRGIGYLPQEHSVFRKLTVEQNLQAILEYLDISRGDADKRCKELMDELGIAHIATVKGYALSGGERRRVEIARALVNSPAFLLLDEPFSGIDPIAVEDIQGIVTSLTKKGIGVLITDHNVGATLGICDRAFIIDQGRILKDGTPAELLKSKRVRDVYLGEKFRM</sequence>
<dbReference type="InterPro" id="IPR017871">
    <property type="entry name" value="ABC_transporter-like_CS"/>
</dbReference>
<dbReference type="PROSITE" id="PS00211">
    <property type="entry name" value="ABC_TRANSPORTER_1"/>
    <property type="match status" value="1"/>
</dbReference>
<dbReference type="Pfam" id="PF00005">
    <property type="entry name" value="ABC_tran"/>
    <property type="match status" value="1"/>
</dbReference>
<dbReference type="NCBIfam" id="TIGR04406">
    <property type="entry name" value="LPS_export_lptB"/>
    <property type="match status" value="1"/>
</dbReference>
<proteinExistence type="predicted"/>
<evidence type="ECO:0000256" key="3">
    <source>
        <dbReference type="ARBA" id="ARBA00022840"/>
    </source>
</evidence>
<dbReference type="PROSITE" id="PS50893">
    <property type="entry name" value="ABC_TRANSPORTER_2"/>
    <property type="match status" value="1"/>
</dbReference>
<dbReference type="FunFam" id="3.40.50.300:FF:000151">
    <property type="entry name" value="Lipopolysaccharide ABC transporter ATP-binding protein"/>
    <property type="match status" value="1"/>
</dbReference>
<protein>
    <submittedName>
        <fullName evidence="5">Lipopolysaccharide ABC transporter, ATP-binding protein LptB</fullName>
    </submittedName>
</protein>
<keyword evidence="1" id="KW-0813">Transport</keyword>
<dbReference type="GO" id="GO:0055085">
    <property type="term" value="P:transmembrane transport"/>
    <property type="evidence" value="ECO:0007669"/>
    <property type="project" value="InterPro"/>
</dbReference>
<dbReference type="InterPro" id="IPR030921">
    <property type="entry name" value="LPS_export_LptB"/>
</dbReference>
<dbReference type="InterPro" id="IPR003593">
    <property type="entry name" value="AAA+_ATPase"/>
</dbReference>
<dbReference type="AlphaFoldDB" id="A0A3B0VBT6"/>
<organism evidence="5">
    <name type="scientific">hydrothermal vent metagenome</name>
    <dbReference type="NCBI Taxonomy" id="652676"/>
    <lineage>
        <taxon>unclassified sequences</taxon>
        <taxon>metagenomes</taxon>
        <taxon>ecological metagenomes</taxon>
    </lineage>
</organism>
<dbReference type="InterPro" id="IPR027417">
    <property type="entry name" value="P-loop_NTPase"/>
</dbReference>
<accession>A0A3B0VBT6</accession>
<dbReference type="PANTHER" id="PTHR45772:SF10">
    <property type="entry name" value="LIPOPOLYSACCHARIDE EXPORT SYSTEM ATP-BINDING PROTEIN LPTB"/>
    <property type="match status" value="1"/>
</dbReference>
<reference evidence="5" key="1">
    <citation type="submission" date="2018-06" db="EMBL/GenBank/DDBJ databases">
        <authorList>
            <person name="Zhirakovskaya E."/>
        </authorList>
    </citation>
    <scope>NUCLEOTIDE SEQUENCE</scope>
</reference>
<dbReference type="EMBL" id="UOEZ01000066">
    <property type="protein sequence ID" value="VAW38180.1"/>
    <property type="molecule type" value="Genomic_DNA"/>
</dbReference>
<dbReference type="SUPFAM" id="SSF52540">
    <property type="entry name" value="P-loop containing nucleoside triphosphate hydrolases"/>
    <property type="match status" value="1"/>
</dbReference>
<evidence type="ECO:0000256" key="1">
    <source>
        <dbReference type="ARBA" id="ARBA00022448"/>
    </source>
</evidence>
<dbReference type="PANTHER" id="PTHR45772">
    <property type="entry name" value="CONSERVED COMPONENT OF ABC TRANSPORTER FOR NATURAL AMINO ACIDS-RELATED"/>
    <property type="match status" value="1"/>
</dbReference>
<dbReference type="CDD" id="cd03218">
    <property type="entry name" value="ABC_YhbG"/>
    <property type="match status" value="1"/>
</dbReference>
<dbReference type="GO" id="GO:0005524">
    <property type="term" value="F:ATP binding"/>
    <property type="evidence" value="ECO:0007669"/>
    <property type="project" value="UniProtKB-KW"/>
</dbReference>
<dbReference type="InterPro" id="IPR051120">
    <property type="entry name" value="ABC_AA/LPS_Transport"/>
</dbReference>
<keyword evidence="2" id="KW-0547">Nucleotide-binding</keyword>
<dbReference type="GO" id="GO:0043190">
    <property type="term" value="C:ATP-binding cassette (ABC) transporter complex"/>
    <property type="evidence" value="ECO:0007669"/>
    <property type="project" value="InterPro"/>
</dbReference>
<dbReference type="GO" id="GO:0016887">
    <property type="term" value="F:ATP hydrolysis activity"/>
    <property type="evidence" value="ECO:0007669"/>
    <property type="project" value="InterPro"/>
</dbReference>
<feature type="domain" description="ABC transporter" evidence="4">
    <location>
        <begin position="4"/>
        <end position="236"/>
    </location>
</feature>
<evidence type="ECO:0000259" key="4">
    <source>
        <dbReference type="PROSITE" id="PS50893"/>
    </source>
</evidence>
<dbReference type="SMART" id="SM00382">
    <property type="entry name" value="AAA"/>
    <property type="match status" value="1"/>
</dbReference>
<evidence type="ECO:0000313" key="5">
    <source>
        <dbReference type="EMBL" id="VAW38180.1"/>
    </source>
</evidence>
<name>A0A3B0VBT6_9ZZZZ</name>
<keyword evidence="3 5" id="KW-0067">ATP-binding</keyword>